<reference evidence="2" key="1">
    <citation type="submission" date="2015-04" db="UniProtKB">
        <authorList>
            <consortium name="EnsemblPlants"/>
        </authorList>
    </citation>
    <scope>IDENTIFICATION</scope>
</reference>
<name>A0A0E0KJ56_ORYPU</name>
<proteinExistence type="predicted"/>
<feature type="region of interest" description="Disordered" evidence="1">
    <location>
        <begin position="1"/>
        <end position="37"/>
    </location>
</feature>
<sequence length="87" mass="8979">MPRVASGVGGTTGTSTSGTAGTVAKQTETQVSEAKSYGTELADPGDEFDFDAGPMLYKVGGYVEIANKNLIVLTMAISFFSNSIGTY</sequence>
<evidence type="ECO:0000313" key="2">
    <source>
        <dbReference type="EnsemblPlants" id="OPUNC03G31620.1"/>
    </source>
</evidence>
<dbReference type="Proteomes" id="UP000026962">
    <property type="component" value="Chromosome 3"/>
</dbReference>
<dbReference type="Gramene" id="OPUNC03G31620.1">
    <property type="protein sequence ID" value="OPUNC03G31620.1"/>
    <property type="gene ID" value="OPUNC03G31620"/>
</dbReference>
<organism evidence="2">
    <name type="scientific">Oryza punctata</name>
    <name type="common">Red rice</name>
    <dbReference type="NCBI Taxonomy" id="4537"/>
    <lineage>
        <taxon>Eukaryota</taxon>
        <taxon>Viridiplantae</taxon>
        <taxon>Streptophyta</taxon>
        <taxon>Embryophyta</taxon>
        <taxon>Tracheophyta</taxon>
        <taxon>Spermatophyta</taxon>
        <taxon>Magnoliopsida</taxon>
        <taxon>Liliopsida</taxon>
        <taxon>Poales</taxon>
        <taxon>Poaceae</taxon>
        <taxon>BOP clade</taxon>
        <taxon>Oryzoideae</taxon>
        <taxon>Oryzeae</taxon>
        <taxon>Oryzinae</taxon>
        <taxon>Oryza</taxon>
    </lineage>
</organism>
<protein>
    <submittedName>
        <fullName evidence="2">Uncharacterized protein</fullName>
    </submittedName>
</protein>
<keyword evidence="3" id="KW-1185">Reference proteome</keyword>
<dbReference type="HOGENOM" id="CLU_2487302_0_0_1"/>
<accession>A0A0E0KJ56</accession>
<dbReference type="EnsemblPlants" id="OPUNC03G31620.1">
    <property type="protein sequence ID" value="OPUNC03G31620.1"/>
    <property type="gene ID" value="OPUNC03G31620"/>
</dbReference>
<evidence type="ECO:0000256" key="1">
    <source>
        <dbReference type="SAM" id="MobiDB-lite"/>
    </source>
</evidence>
<evidence type="ECO:0000313" key="3">
    <source>
        <dbReference type="Proteomes" id="UP000026962"/>
    </source>
</evidence>
<reference evidence="2" key="2">
    <citation type="submission" date="2018-05" db="EMBL/GenBank/DDBJ databases">
        <title>OpunRS2 (Oryza punctata Reference Sequence Version 2).</title>
        <authorList>
            <person name="Zhang J."/>
            <person name="Kudrna D."/>
            <person name="Lee S."/>
            <person name="Talag J."/>
            <person name="Welchert J."/>
            <person name="Wing R.A."/>
        </authorList>
    </citation>
    <scope>NUCLEOTIDE SEQUENCE [LARGE SCALE GENOMIC DNA]</scope>
</reference>
<feature type="compositionally biased region" description="Low complexity" evidence="1">
    <location>
        <begin position="13"/>
        <end position="24"/>
    </location>
</feature>
<dbReference type="AlphaFoldDB" id="A0A0E0KJ56"/>